<reference evidence="7" key="1">
    <citation type="journal article" date="2016" name="PLoS ONE">
        <title>Whole-Transcriptome Selection and Evaluation of Internal Reference Genes for Expression Analysis in Protocorm Development of Dendrobium officinale Kimura et Migo.</title>
        <authorList>
            <person name="An H."/>
            <person name="Zhu Q."/>
            <person name="Pei W."/>
            <person name="Fan J."/>
            <person name="Liang Y."/>
            <person name="Cui Y."/>
            <person name="Lv N."/>
            <person name="Wang W."/>
        </authorList>
    </citation>
    <scope>NUCLEOTIDE SEQUENCE</scope>
    <source>
        <strain evidence="7">T2-29412</strain>
    </source>
</reference>
<evidence type="ECO:0000256" key="6">
    <source>
        <dbReference type="RuleBase" id="RU368066"/>
    </source>
</evidence>
<keyword evidence="4 6" id="KW-1133">Transmembrane helix</keyword>
<sequence length="619" mass="69742">MQSRGTPIAQPPDFRLSAYPLKAMTMEKVAPPNAGVRRLRQKKTAWATPWPKPPASPICILSVRKRRGLDVRSAKAFNISSSFLYNFQKTRRTPSWKLTDVTITITRRWRAPGRGLLAHTLALLLLSSPRNPFLILFILLILSTFVLGIVASVRRNPNRAHASSFIYDPVSSSCIPSSSTFFSSFNSLSLVSFSSSHFLRDLIWTLVITLLLALPIVFALLSLLRHFAKQVVYSSIPFFVLTPIFLNVYWFVACQIGVTCRDSFPLAYRILVLIFVFFLIAIVVWIIFSNWHRIKLTVHILRIASAALVSNMLLLGVLPCLMLGLLVYFVPIVVFLVLVTFNGSIVPREGDDGLYSCKWKQDRWVPAYFALAIITMLWSFATMLEAKVYVTSGTVAQWYFSMEGVKPRNSIRNSLRNAFGPSFGTVRFSGLVLGVVRFVRAIVDSARREDIAVGFIKLLLRCCANFLLTAFDFLNKFTINFAAITGENYCSAAKMTYELLRRNLLSAAFVETVSTRILVGLIFVISTLYAIAAFAILKAINDLGTETYYIAVLAWLLLMIVLGYFIHVLENVIDTIYICYAIDRDKAEVSKQDIHEVFVLLPLSRNHRSSLDSRTPFLA</sequence>
<dbReference type="GO" id="GO:0022857">
    <property type="term" value="F:transmembrane transporter activity"/>
    <property type="evidence" value="ECO:0007669"/>
    <property type="project" value="UniProtKB-UniRule"/>
</dbReference>
<dbReference type="AlphaFoldDB" id="A0A1J0CN49"/>
<feature type="transmembrane region" description="Helical" evidence="6">
    <location>
        <begin position="365"/>
        <end position="384"/>
    </location>
</feature>
<dbReference type="EMBL" id="KX524072">
    <property type="protein sequence ID" value="APB87926.1"/>
    <property type="molecule type" value="mRNA"/>
</dbReference>
<comment type="function">
    <text evidence="6">Choline transporter.</text>
</comment>
<organism evidence="7">
    <name type="scientific">Dendrobium officinale</name>
    <name type="common">Orchid</name>
    <dbReference type="NCBI Taxonomy" id="142615"/>
    <lineage>
        <taxon>Eukaryota</taxon>
        <taxon>Viridiplantae</taxon>
        <taxon>Streptophyta</taxon>
        <taxon>Embryophyta</taxon>
        <taxon>Tracheophyta</taxon>
        <taxon>Spermatophyta</taxon>
        <taxon>Magnoliopsida</taxon>
        <taxon>Liliopsida</taxon>
        <taxon>Asparagales</taxon>
        <taxon>Orchidaceae</taxon>
        <taxon>Epidendroideae</taxon>
        <taxon>Malaxideae</taxon>
        <taxon>Dendrobiinae</taxon>
        <taxon>Dendrobium</taxon>
    </lineage>
</organism>
<comment type="similarity">
    <text evidence="2 6">Belongs to the CTL (choline transporter-like) family.</text>
</comment>
<feature type="transmembrane region" description="Helical" evidence="6">
    <location>
        <begin position="300"/>
        <end position="319"/>
    </location>
</feature>
<gene>
    <name evidence="7" type="primary">APH1L</name>
</gene>
<feature type="transmembrane region" description="Helical" evidence="6">
    <location>
        <begin position="418"/>
        <end position="439"/>
    </location>
</feature>
<feature type="transmembrane region" description="Helical" evidence="6">
    <location>
        <begin position="165"/>
        <end position="182"/>
    </location>
</feature>
<feature type="transmembrane region" description="Helical" evidence="6">
    <location>
        <begin position="270"/>
        <end position="288"/>
    </location>
</feature>
<comment type="subcellular location">
    <subcellularLocation>
        <location evidence="6">Cell membrane</location>
        <topology evidence="6">Multi-pass membrane protein</topology>
    </subcellularLocation>
    <subcellularLocation>
        <location evidence="1">Membrane</location>
        <topology evidence="1">Multi-pass membrane protein</topology>
    </subcellularLocation>
</comment>
<dbReference type="InterPro" id="IPR007603">
    <property type="entry name" value="Choline_transptr-like"/>
</dbReference>
<dbReference type="PANTHER" id="PTHR12385:SF98">
    <property type="entry name" value="CHOLINE TRANSPORTER-LIKE PROTEIN"/>
    <property type="match status" value="1"/>
</dbReference>
<feature type="transmembrane region" description="Helical" evidence="6">
    <location>
        <begin position="236"/>
        <end position="258"/>
    </location>
</feature>
<accession>A0A1J0CN49</accession>
<feature type="transmembrane region" description="Helical" evidence="6">
    <location>
        <begin position="325"/>
        <end position="345"/>
    </location>
</feature>
<evidence type="ECO:0000256" key="2">
    <source>
        <dbReference type="ARBA" id="ARBA00007168"/>
    </source>
</evidence>
<proteinExistence type="evidence at transcript level"/>
<dbReference type="GO" id="GO:0005886">
    <property type="term" value="C:plasma membrane"/>
    <property type="evidence" value="ECO:0007669"/>
    <property type="project" value="UniProtKB-SubCell"/>
</dbReference>
<protein>
    <recommendedName>
        <fullName evidence="6">Choline transporter-like protein</fullName>
    </recommendedName>
</protein>
<evidence type="ECO:0000256" key="5">
    <source>
        <dbReference type="ARBA" id="ARBA00023136"/>
    </source>
</evidence>
<evidence type="ECO:0000256" key="4">
    <source>
        <dbReference type="ARBA" id="ARBA00022989"/>
    </source>
</evidence>
<evidence type="ECO:0000256" key="3">
    <source>
        <dbReference type="ARBA" id="ARBA00022692"/>
    </source>
</evidence>
<keyword evidence="3 6" id="KW-0812">Transmembrane</keyword>
<feature type="transmembrane region" description="Helical" evidence="6">
    <location>
        <begin position="133"/>
        <end position="153"/>
    </location>
</feature>
<feature type="transmembrane region" description="Helical" evidence="6">
    <location>
        <begin position="202"/>
        <end position="224"/>
    </location>
</feature>
<feature type="transmembrane region" description="Helical" evidence="6">
    <location>
        <begin position="549"/>
        <end position="569"/>
    </location>
</feature>
<feature type="transmembrane region" description="Helical" evidence="6">
    <location>
        <begin position="517"/>
        <end position="537"/>
    </location>
</feature>
<dbReference type="Pfam" id="PF04515">
    <property type="entry name" value="Choline_transpo"/>
    <property type="match status" value="1"/>
</dbReference>
<name>A0A1J0CN49_DENOF</name>
<evidence type="ECO:0000313" key="7">
    <source>
        <dbReference type="EMBL" id="APB87926.1"/>
    </source>
</evidence>
<evidence type="ECO:0000256" key="1">
    <source>
        <dbReference type="ARBA" id="ARBA00004141"/>
    </source>
</evidence>
<keyword evidence="5 6" id="KW-0472">Membrane</keyword>
<dbReference type="PANTHER" id="PTHR12385">
    <property type="entry name" value="CHOLINE TRANSPORTER-LIKE (SLC FAMILY 44)"/>
    <property type="match status" value="1"/>
</dbReference>